<gene>
    <name evidence="2" type="ORF">KDK92_06250</name>
</gene>
<feature type="domain" description="AB hydrolase-1" evidence="1">
    <location>
        <begin position="54"/>
        <end position="108"/>
    </location>
</feature>
<evidence type="ECO:0000313" key="2">
    <source>
        <dbReference type="EMBL" id="MCM1989334.1"/>
    </source>
</evidence>
<protein>
    <submittedName>
        <fullName evidence="2">Alpha/beta hydrolase</fullName>
    </submittedName>
</protein>
<dbReference type="InterPro" id="IPR029058">
    <property type="entry name" value="AB_hydrolase_fold"/>
</dbReference>
<dbReference type="Proteomes" id="UP001056429">
    <property type="component" value="Unassembled WGS sequence"/>
</dbReference>
<name>A0A9J6NZC7_9CLOT</name>
<dbReference type="AlphaFoldDB" id="A0A9J6NZC7"/>
<dbReference type="EMBL" id="JAGSOJ010000001">
    <property type="protein sequence ID" value="MCM1989334.1"/>
    <property type="molecule type" value="Genomic_DNA"/>
</dbReference>
<organism evidence="2 3">
    <name type="scientific">Oceanirhabdus seepicola</name>
    <dbReference type="NCBI Taxonomy" id="2828781"/>
    <lineage>
        <taxon>Bacteria</taxon>
        <taxon>Bacillati</taxon>
        <taxon>Bacillota</taxon>
        <taxon>Clostridia</taxon>
        <taxon>Eubacteriales</taxon>
        <taxon>Clostridiaceae</taxon>
        <taxon>Oceanirhabdus</taxon>
    </lineage>
</organism>
<dbReference type="SUPFAM" id="SSF53474">
    <property type="entry name" value="alpha/beta-Hydrolases"/>
    <property type="match status" value="1"/>
</dbReference>
<proteinExistence type="predicted"/>
<dbReference type="RefSeq" id="WP_250858332.1">
    <property type="nucleotide sequence ID" value="NZ_JAGSOJ010000001.1"/>
</dbReference>
<dbReference type="PANTHER" id="PTHR43798">
    <property type="entry name" value="MONOACYLGLYCEROL LIPASE"/>
    <property type="match status" value="1"/>
</dbReference>
<sequence length="262" mass="30011">MKNYRVYGNKPYNIILLHGGPGAPGSLSSLGKMLSVKYGLIEHLQESDSIDGQIKEIKEICDIHDKEPFIIIGHSWGAWLGYLFAAKYPECVKKLILVGAGPFESKYINEMNDIRENRFTDQDREIISKQWEVLKSGNSEAEKKKAFGIMGKVISKIEIYRVLDDIKEEEITDYKPEAFFKLMDEVNAMRKSGELLNKGKDIKCHVTAIHGDYDPHPFKGVEETLTNVVDDFKMIIIEKCGHYPWKEVHGRKQFLELLCDLL</sequence>
<keyword evidence="2" id="KW-0378">Hydrolase</keyword>
<dbReference type="PANTHER" id="PTHR43798:SF33">
    <property type="entry name" value="HYDROLASE, PUTATIVE (AFU_ORTHOLOGUE AFUA_2G14860)-RELATED"/>
    <property type="match status" value="1"/>
</dbReference>
<dbReference type="Gene3D" id="3.40.50.1820">
    <property type="entry name" value="alpha/beta hydrolase"/>
    <property type="match status" value="1"/>
</dbReference>
<dbReference type="Pfam" id="PF00561">
    <property type="entry name" value="Abhydrolase_1"/>
    <property type="match status" value="1"/>
</dbReference>
<keyword evidence="3" id="KW-1185">Reference proteome</keyword>
<dbReference type="InterPro" id="IPR000073">
    <property type="entry name" value="AB_hydrolase_1"/>
</dbReference>
<dbReference type="GO" id="GO:0016787">
    <property type="term" value="F:hydrolase activity"/>
    <property type="evidence" value="ECO:0007669"/>
    <property type="project" value="UniProtKB-KW"/>
</dbReference>
<accession>A0A9J6NZC7</accession>
<evidence type="ECO:0000259" key="1">
    <source>
        <dbReference type="Pfam" id="PF00561"/>
    </source>
</evidence>
<dbReference type="GO" id="GO:0016020">
    <property type="term" value="C:membrane"/>
    <property type="evidence" value="ECO:0007669"/>
    <property type="project" value="TreeGrafter"/>
</dbReference>
<evidence type="ECO:0000313" key="3">
    <source>
        <dbReference type="Proteomes" id="UP001056429"/>
    </source>
</evidence>
<dbReference type="InterPro" id="IPR050266">
    <property type="entry name" value="AB_hydrolase_sf"/>
</dbReference>
<reference evidence="2" key="1">
    <citation type="journal article" date="2021" name="mSystems">
        <title>Bacteria and Archaea Synergistically Convert Glycine Betaine to Biogenic Methane in the Formosa Cold Seep of the South China Sea.</title>
        <authorList>
            <person name="Li L."/>
            <person name="Zhang W."/>
            <person name="Zhang S."/>
            <person name="Song L."/>
            <person name="Sun Q."/>
            <person name="Zhang H."/>
            <person name="Xiang H."/>
            <person name="Dong X."/>
        </authorList>
    </citation>
    <scope>NUCLEOTIDE SEQUENCE</scope>
    <source>
        <strain evidence="2">ZWT</strain>
    </source>
</reference>
<comment type="caution">
    <text evidence="2">The sequence shown here is derived from an EMBL/GenBank/DDBJ whole genome shotgun (WGS) entry which is preliminary data.</text>
</comment>
<reference evidence="2" key="2">
    <citation type="submission" date="2021-04" db="EMBL/GenBank/DDBJ databases">
        <authorList>
            <person name="Dong X."/>
        </authorList>
    </citation>
    <scope>NUCLEOTIDE SEQUENCE</scope>
    <source>
        <strain evidence="2">ZWT</strain>
    </source>
</reference>